<dbReference type="OrthoDB" id="6579773at2"/>
<evidence type="ECO:0000313" key="2">
    <source>
        <dbReference type="Proteomes" id="UP000375525"/>
    </source>
</evidence>
<name>A0A5E7GT72_PSEFL</name>
<protein>
    <recommendedName>
        <fullName evidence="3">Cytoplasmic protein</fullName>
    </recommendedName>
</protein>
<gene>
    <name evidence="1" type="ORF">PS880_00456</name>
</gene>
<reference evidence="1 2" key="1">
    <citation type="submission" date="2019-09" db="EMBL/GenBank/DDBJ databases">
        <authorList>
            <person name="Chandra G."/>
            <person name="Truman W A."/>
        </authorList>
    </citation>
    <scope>NUCLEOTIDE SEQUENCE [LARGE SCALE GENOMIC DNA]</scope>
    <source>
        <strain evidence="1">PS880</strain>
    </source>
</reference>
<sequence>MKKFRLTVRKSEKLLGHFESDAPWAEDAVQDIAHCLSEAGYTLELLVADGERRLLESGPEGIRILSSKPIFKSTTLRFAAG</sequence>
<dbReference type="Proteomes" id="UP000375525">
    <property type="component" value="Unassembled WGS sequence"/>
</dbReference>
<dbReference type="AlphaFoldDB" id="A0A5E7GT72"/>
<organism evidence="1 2">
    <name type="scientific">Pseudomonas fluorescens</name>
    <dbReference type="NCBI Taxonomy" id="294"/>
    <lineage>
        <taxon>Bacteria</taxon>
        <taxon>Pseudomonadati</taxon>
        <taxon>Pseudomonadota</taxon>
        <taxon>Gammaproteobacteria</taxon>
        <taxon>Pseudomonadales</taxon>
        <taxon>Pseudomonadaceae</taxon>
        <taxon>Pseudomonas</taxon>
    </lineage>
</organism>
<accession>A0A5E7GT72</accession>
<dbReference type="EMBL" id="CABVIH010000002">
    <property type="protein sequence ID" value="VVO54182.1"/>
    <property type="molecule type" value="Genomic_DNA"/>
</dbReference>
<proteinExistence type="predicted"/>
<dbReference type="RefSeq" id="WP_150778443.1">
    <property type="nucleotide sequence ID" value="NZ_CABVIH010000002.1"/>
</dbReference>
<evidence type="ECO:0008006" key="3">
    <source>
        <dbReference type="Google" id="ProtNLM"/>
    </source>
</evidence>
<evidence type="ECO:0000313" key="1">
    <source>
        <dbReference type="EMBL" id="VVO54182.1"/>
    </source>
</evidence>